<keyword evidence="2" id="KW-1185">Reference proteome</keyword>
<protein>
    <submittedName>
        <fullName evidence="1">Uncharacterized protein</fullName>
    </submittedName>
</protein>
<gene>
    <name evidence="1" type="ordered locus">Sinac_4485</name>
</gene>
<dbReference type="HOGENOM" id="CLU_2828895_0_0_0"/>
<dbReference type="eggNOG" id="COG4374">
    <property type="taxonomic scope" value="Bacteria"/>
</dbReference>
<dbReference type="STRING" id="886293.Sinac_4485"/>
<dbReference type="KEGG" id="saci:Sinac_4485"/>
<proteinExistence type="predicted"/>
<evidence type="ECO:0000313" key="1">
    <source>
        <dbReference type="EMBL" id="AGA28673.1"/>
    </source>
</evidence>
<sequence length="66" mass="6976">MVIGPAGLAGNIGPLVGHDCIQSFVVGSMVEYGKPLDEVAYQIECLHISMTLFDAEQAKILASLTL</sequence>
<dbReference type="RefSeq" id="WP_015247789.1">
    <property type="nucleotide sequence ID" value="NC_019892.1"/>
</dbReference>
<dbReference type="EMBL" id="CP003364">
    <property type="protein sequence ID" value="AGA28673.1"/>
    <property type="molecule type" value="Genomic_DNA"/>
</dbReference>
<evidence type="ECO:0000313" key="2">
    <source>
        <dbReference type="Proteomes" id="UP000010798"/>
    </source>
</evidence>
<dbReference type="OrthoDB" id="286092at2"/>
<dbReference type="AlphaFoldDB" id="L0DIN0"/>
<accession>L0DIN0</accession>
<name>L0DIN0_SINAD</name>
<dbReference type="Proteomes" id="UP000010798">
    <property type="component" value="Chromosome"/>
</dbReference>
<organism evidence="1 2">
    <name type="scientific">Singulisphaera acidiphila (strain ATCC BAA-1392 / DSM 18658 / VKM B-2454 / MOB10)</name>
    <dbReference type="NCBI Taxonomy" id="886293"/>
    <lineage>
        <taxon>Bacteria</taxon>
        <taxon>Pseudomonadati</taxon>
        <taxon>Planctomycetota</taxon>
        <taxon>Planctomycetia</taxon>
        <taxon>Isosphaerales</taxon>
        <taxon>Isosphaeraceae</taxon>
        <taxon>Singulisphaera</taxon>
    </lineage>
</organism>
<reference evidence="1 2" key="1">
    <citation type="submission" date="2012-02" db="EMBL/GenBank/DDBJ databases">
        <title>Complete sequence of chromosome of Singulisphaera acidiphila DSM 18658.</title>
        <authorList>
            <consortium name="US DOE Joint Genome Institute (JGI-PGF)"/>
            <person name="Lucas S."/>
            <person name="Copeland A."/>
            <person name="Lapidus A."/>
            <person name="Glavina del Rio T."/>
            <person name="Dalin E."/>
            <person name="Tice H."/>
            <person name="Bruce D."/>
            <person name="Goodwin L."/>
            <person name="Pitluck S."/>
            <person name="Peters L."/>
            <person name="Ovchinnikova G."/>
            <person name="Chertkov O."/>
            <person name="Kyrpides N."/>
            <person name="Mavromatis K."/>
            <person name="Ivanova N."/>
            <person name="Brettin T."/>
            <person name="Detter J.C."/>
            <person name="Han C."/>
            <person name="Larimer F."/>
            <person name="Land M."/>
            <person name="Hauser L."/>
            <person name="Markowitz V."/>
            <person name="Cheng J.-F."/>
            <person name="Hugenholtz P."/>
            <person name="Woyke T."/>
            <person name="Wu D."/>
            <person name="Tindall B."/>
            <person name="Pomrenke H."/>
            <person name="Brambilla E."/>
            <person name="Klenk H.-P."/>
            <person name="Eisen J.A."/>
        </authorList>
    </citation>
    <scope>NUCLEOTIDE SEQUENCE [LARGE SCALE GENOMIC DNA]</scope>
    <source>
        <strain evidence="2">ATCC BAA-1392 / DSM 18658 / VKM B-2454 / MOB10</strain>
    </source>
</reference>